<keyword evidence="12" id="KW-0249">Electron transport</keyword>
<feature type="binding site" evidence="17">
    <location>
        <position position="389"/>
    </location>
    <ligand>
        <name>FAD</name>
        <dbReference type="ChEBI" id="CHEBI:57692"/>
    </ligand>
</feature>
<dbReference type="InterPro" id="IPR055275">
    <property type="entry name" value="Ferredox_Rdtase"/>
</dbReference>
<evidence type="ECO:0000256" key="8">
    <source>
        <dbReference type="ARBA" id="ARBA00022630"/>
    </source>
</evidence>
<dbReference type="AlphaFoldDB" id="A0A8S1CPZ9"/>
<accession>A0A8S1CPZ9</accession>
<protein>
    <recommendedName>
        <fullName evidence="6 16">NADPH:adrenodoxin oxidoreductase, mitochondrial</fullName>
        <ecNumber evidence="5 16">1.18.1.6</ecNumber>
    </recommendedName>
</protein>
<dbReference type="GO" id="GO:0016491">
    <property type="term" value="F:oxidoreductase activity"/>
    <property type="evidence" value="ECO:0007669"/>
    <property type="project" value="UniProtKB-KW"/>
</dbReference>
<keyword evidence="8 16" id="KW-0285">Flavoprotein</keyword>
<evidence type="ECO:0000313" key="19">
    <source>
        <dbReference type="EMBL" id="CAB3369895.1"/>
    </source>
</evidence>
<evidence type="ECO:0000256" key="4">
    <source>
        <dbReference type="ARBA" id="ARBA00008312"/>
    </source>
</evidence>
<reference evidence="19 20" key="1">
    <citation type="submission" date="2020-04" db="EMBL/GenBank/DDBJ databases">
        <authorList>
            <person name="Alioto T."/>
            <person name="Alioto T."/>
            <person name="Gomez Garrido J."/>
        </authorList>
    </citation>
    <scope>NUCLEOTIDE SEQUENCE [LARGE SCALE GENOMIC DNA]</scope>
</reference>
<keyword evidence="9 16" id="KW-0274">FAD</keyword>
<comment type="subcellular location">
    <subcellularLocation>
        <location evidence="2 16">Mitochondrion</location>
    </subcellularLocation>
</comment>
<dbReference type="Gene3D" id="3.40.50.720">
    <property type="entry name" value="NAD(P)-binding Rossmann-like Domain"/>
    <property type="match status" value="1"/>
</dbReference>
<keyword evidence="7" id="KW-0813">Transport</keyword>
<evidence type="ECO:0000256" key="14">
    <source>
        <dbReference type="ARBA" id="ARBA00023128"/>
    </source>
</evidence>
<evidence type="ECO:0000256" key="1">
    <source>
        <dbReference type="ARBA" id="ARBA00001974"/>
    </source>
</evidence>
<feature type="binding site" evidence="17">
    <location>
        <begin position="396"/>
        <end position="398"/>
    </location>
    <ligand>
        <name>FAD</name>
        <dbReference type="ChEBI" id="CHEBI:57692"/>
    </ligand>
</feature>
<dbReference type="Pfam" id="PF13450">
    <property type="entry name" value="NAD_binding_8"/>
    <property type="match status" value="1"/>
</dbReference>
<gene>
    <name evidence="19" type="ORF">CLODIP_2_CD14079</name>
</gene>
<keyword evidence="14 16" id="KW-0496">Mitochondrion</keyword>
<evidence type="ECO:0000256" key="5">
    <source>
        <dbReference type="ARBA" id="ARBA00013219"/>
    </source>
</evidence>
<evidence type="ECO:0000256" key="11">
    <source>
        <dbReference type="ARBA" id="ARBA00022946"/>
    </source>
</evidence>
<dbReference type="InterPro" id="IPR021163">
    <property type="entry name" value="Ferredox_Rdtase_adrenod"/>
</dbReference>
<proteinExistence type="inferred from homology"/>
<dbReference type="InterPro" id="IPR036188">
    <property type="entry name" value="FAD/NAD-bd_sf"/>
</dbReference>
<dbReference type="Gene3D" id="3.50.50.60">
    <property type="entry name" value="FAD/NAD(P)-binding domain"/>
    <property type="match status" value="1"/>
</dbReference>
<evidence type="ECO:0000313" key="20">
    <source>
        <dbReference type="Proteomes" id="UP000494165"/>
    </source>
</evidence>
<evidence type="ECO:0000256" key="3">
    <source>
        <dbReference type="ARBA" id="ARBA00004731"/>
    </source>
</evidence>
<comment type="pathway">
    <text evidence="3">Steroid metabolism; cholesterol metabolism.</text>
</comment>
<evidence type="ECO:0000256" key="12">
    <source>
        <dbReference type="ARBA" id="ARBA00022982"/>
    </source>
</evidence>
<evidence type="ECO:0000256" key="7">
    <source>
        <dbReference type="ARBA" id="ARBA00022448"/>
    </source>
</evidence>
<dbReference type="FunFam" id="3.50.50.60:FF:000036">
    <property type="entry name" value="NADPH:adrenodoxin oxidoreductase, mitochondrial"/>
    <property type="match status" value="1"/>
</dbReference>
<dbReference type="EC" id="1.18.1.6" evidence="5 16"/>
<dbReference type="GO" id="GO:0005739">
    <property type="term" value="C:mitochondrion"/>
    <property type="evidence" value="ECO:0007669"/>
    <property type="project" value="UniProtKB-SubCell"/>
</dbReference>
<dbReference type="EMBL" id="CADEPI010000048">
    <property type="protein sequence ID" value="CAB3369895.1"/>
    <property type="molecule type" value="Genomic_DNA"/>
</dbReference>
<dbReference type="OrthoDB" id="333024at2759"/>
<evidence type="ECO:0000256" key="10">
    <source>
        <dbReference type="ARBA" id="ARBA00022857"/>
    </source>
</evidence>
<evidence type="ECO:0000256" key="16">
    <source>
        <dbReference type="PIRNR" id="PIRNR000362"/>
    </source>
</evidence>
<evidence type="ECO:0000256" key="17">
    <source>
        <dbReference type="PIRSR" id="PIRSR000362-1"/>
    </source>
</evidence>
<dbReference type="PRINTS" id="PR00419">
    <property type="entry name" value="ADXRDTASE"/>
</dbReference>
<keyword evidence="11" id="KW-0809">Transit peptide</keyword>
<evidence type="ECO:0000256" key="2">
    <source>
        <dbReference type="ARBA" id="ARBA00004173"/>
    </source>
</evidence>
<dbReference type="PANTHER" id="PTHR48467">
    <property type="entry name" value="GLUTAMATE SYNTHASE 1 [NADH], CHLOROPLASTIC-LIKE"/>
    <property type="match status" value="1"/>
</dbReference>
<feature type="binding site" evidence="17">
    <location>
        <position position="38"/>
    </location>
    <ligand>
        <name>FAD</name>
        <dbReference type="ChEBI" id="CHEBI:57692"/>
    </ligand>
</feature>
<evidence type="ECO:0000256" key="13">
    <source>
        <dbReference type="ARBA" id="ARBA00023002"/>
    </source>
</evidence>
<name>A0A8S1CPZ9_9INSE</name>
<keyword evidence="10 16" id="KW-0521">NADP</keyword>
<dbReference type="Proteomes" id="UP000494165">
    <property type="component" value="Unassembled WGS sequence"/>
</dbReference>
<evidence type="ECO:0000256" key="15">
    <source>
        <dbReference type="ARBA" id="ARBA00048933"/>
    </source>
</evidence>
<dbReference type="SUPFAM" id="SSF51971">
    <property type="entry name" value="Nucleotide-binding domain"/>
    <property type="match status" value="2"/>
</dbReference>
<feature type="binding site" evidence="17">
    <location>
        <position position="103"/>
    </location>
    <ligand>
        <name>FAD</name>
        <dbReference type="ChEBI" id="CHEBI:57692"/>
    </ligand>
</feature>
<feature type="binding site" evidence="18">
    <location>
        <position position="230"/>
    </location>
    <ligand>
        <name>NADP(+)</name>
        <dbReference type="ChEBI" id="CHEBI:58349"/>
    </ligand>
</feature>
<feature type="binding site" evidence="18">
    <location>
        <begin position="174"/>
        <end position="177"/>
    </location>
    <ligand>
        <name>NADP(+)</name>
        <dbReference type="ChEBI" id="CHEBI:58349"/>
    </ligand>
</feature>
<dbReference type="PANTHER" id="PTHR48467:SF1">
    <property type="entry name" value="GLUTAMATE SYNTHASE 1 [NADH], CHLOROPLASTIC-LIKE"/>
    <property type="match status" value="1"/>
</dbReference>
<evidence type="ECO:0000256" key="9">
    <source>
        <dbReference type="ARBA" id="ARBA00022827"/>
    </source>
</evidence>
<comment type="cofactor">
    <cofactor evidence="1 16 17">
        <name>FAD</name>
        <dbReference type="ChEBI" id="CHEBI:57692"/>
    </cofactor>
</comment>
<feature type="binding site" evidence="17">
    <location>
        <position position="59"/>
    </location>
    <ligand>
        <name>FAD</name>
        <dbReference type="ChEBI" id="CHEBI:57692"/>
    </ligand>
</feature>
<feature type="binding site" evidence="17">
    <location>
        <position position="67"/>
    </location>
    <ligand>
        <name>FAD</name>
        <dbReference type="ChEBI" id="CHEBI:57692"/>
    </ligand>
</feature>
<comment type="similarity">
    <text evidence="4 16">Belongs to the ferredoxin--NADP reductase type 1 family.</text>
</comment>
<evidence type="ECO:0000256" key="6">
    <source>
        <dbReference type="ARBA" id="ARBA00016287"/>
    </source>
</evidence>
<comment type="caution">
    <text evidence="19">The sequence shown here is derived from an EMBL/GenBank/DDBJ whole genome shotgun (WGS) entry which is preliminary data.</text>
</comment>
<keyword evidence="13 16" id="KW-0560">Oxidoreductase</keyword>
<sequence length="483" mass="52386">MRRASTLCSLAKGAPLRFLSTSSARQGPQVCVVGAGPAGFYVTQHLVKTLPDANVDIYEKLPVPFGLVRFGVAPDHPEVKNVINTFTKTAQNPRVRFVGNVSLGKDLSLQELQRLYHAVILTYGAEHDKSLGIPGEDLENILSARRFVGWYNGQPGDENLNPDLSTDTVAVLGQGNVALDVARVLLAPIDYLKSTDITAHALEALSKSQVKRVMLIGRRGPVQAAFTIKELREMLKMEGCKSVFQQDDFKGVQEFLPSVARPRKRLTELLAQAALDPKAEWLEAWKTAERSFEPIFYRSPAAFLPSSSKAGTVGAIKLAVTELHGEMSETQGVKNTGAFEDVKCGLVLRSIGYKGLPADPDIPFDSKSGVVINSKGKVKGLPGVYCGGWLGTGPVGVIVNTMGNAFELGRLIEGDIKDGTINATTARPGYMEAAKILDNKGVQTVSFKDWEKIDQEEQNRGKAIDKPREKIISVSEMLKVAAN</sequence>
<comment type="catalytic activity">
    <reaction evidence="15 16">
        <text>2 reduced [adrenodoxin] + NADP(+) + H(+) = 2 oxidized [adrenodoxin] + NADPH</text>
        <dbReference type="Rhea" id="RHEA:42312"/>
        <dbReference type="Rhea" id="RHEA-COMP:9998"/>
        <dbReference type="Rhea" id="RHEA-COMP:9999"/>
        <dbReference type="ChEBI" id="CHEBI:15378"/>
        <dbReference type="ChEBI" id="CHEBI:33737"/>
        <dbReference type="ChEBI" id="CHEBI:33738"/>
        <dbReference type="ChEBI" id="CHEBI:57783"/>
        <dbReference type="ChEBI" id="CHEBI:58349"/>
        <dbReference type="EC" id="1.18.1.6"/>
    </reaction>
</comment>
<evidence type="ECO:0000256" key="18">
    <source>
        <dbReference type="PIRSR" id="PIRSR000362-2"/>
    </source>
</evidence>
<organism evidence="19 20">
    <name type="scientific">Cloeon dipterum</name>
    <dbReference type="NCBI Taxonomy" id="197152"/>
    <lineage>
        <taxon>Eukaryota</taxon>
        <taxon>Metazoa</taxon>
        <taxon>Ecdysozoa</taxon>
        <taxon>Arthropoda</taxon>
        <taxon>Hexapoda</taxon>
        <taxon>Insecta</taxon>
        <taxon>Pterygota</taxon>
        <taxon>Palaeoptera</taxon>
        <taxon>Ephemeroptera</taxon>
        <taxon>Pisciforma</taxon>
        <taxon>Baetidae</taxon>
        <taxon>Cloeon</taxon>
    </lineage>
</organism>
<dbReference type="PIRSF" id="PIRSF000362">
    <property type="entry name" value="FNR"/>
    <property type="match status" value="1"/>
</dbReference>
<feature type="binding site" evidence="18">
    <location>
        <begin position="218"/>
        <end position="219"/>
    </location>
    <ligand>
        <name>NADP(+)</name>
        <dbReference type="ChEBI" id="CHEBI:58349"/>
    </ligand>
</feature>
<feature type="binding site" evidence="18">
    <location>
        <position position="396"/>
    </location>
    <ligand>
        <name>NADP(+)</name>
        <dbReference type="ChEBI" id="CHEBI:58349"/>
    </ligand>
</feature>
<keyword evidence="20" id="KW-1185">Reference proteome</keyword>